<keyword evidence="3" id="KW-1185">Reference proteome</keyword>
<reference evidence="2 3" key="1">
    <citation type="submission" date="2015-04" db="EMBL/GenBank/DDBJ databases">
        <title>Lasius niger genome sequencing.</title>
        <authorList>
            <person name="Konorov E.A."/>
            <person name="Nikitin M.A."/>
            <person name="Kirill M.V."/>
            <person name="Chang P."/>
        </authorList>
    </citation>
    <scope>NUCLEOTIDE SEQUENCE [LARGE SCALE GENOMIC DNA]</scope>
    <source>
        <tissue evidence="2">Whole</tissue>
    </source>
</reference>
<protein>
    <submittedName>
        <fullName evidence="2">Zinc finger bed domain-containing protein 1-like protein</fullName>
    </submittedName>
</protein>
<dbReference type="OrthoDB" id="6819627at2759"/>
<sequence length="181" mass="20145">MDIRNDNDKAFEYVRNLSGSGKIVNDDKKIETLFRSIDDVNYTLIKSTENDARDSQAQEEITPTKAPPKSSGVTNSKSDASHALFCSQANRLKRKARVTSGSSDDSIDDPPQPKRVKHKPQGKLTRIDEAFEHTNSFLEGGKTSDKFTNAILYMIAVDKMPLSTVQNEGFKLLMKTVALFS</sequence>
<evidence type="ECO:0000313" key="2">
    <source>
        <dbReference type="EMBL" id="KMQ88561.1"/>
    </source>
</evidence>
<dbReference type="AlphaFoldDB" id="A0A0J7KEG9"/>
<gene>
    <name evidence="2" type="ORF">RF55_11932</name>
</gene>
<proteinExistence type="predicted"/>
<organism evidence="2 3">
    <name type="scientific">Lasius niger</name>
    <name type="common">Black garden ant</name>
    <dbReference type="NCBI Taxonomy" id="67767"/>
    <lineage>
        <taxon>Eukaryota</taxon>
        <taxon>Metazoa</taxon>
        <taxon>Ecdysozoa</taxon>
        <taxon>Arthropoda</taxon>
        <taxon>Hexapoda</taxon>
        <taxon>Insecta</taxon>
        <taxon>Pterygota</taxon>
        <taxon>Neoptera</taxon>
        <taxon>Endopterygota</taxon>
        <taxon>Hymenoptera</taxon>
        <taxon>Apocrita</taxon>
        <taxon>Aculeata</taxon>
        <taxon>Formicoidea</taxon>
        <taxon>Formicidae</taxon>
        <taxon>Formicinae</taxon>
        <taxon>Lasius</taxon>
        <taxon>Lasius</taxon>
    </lineage>
</organism>
<accession>A0A0J7KEG9</accession>
<dbReference type="SUPFAM" id="SSF140996">
    <property type="entry name" value="Hermes dimerisation domain"/>
    <property type="match status" value="1"/>
</dbReference>
<evidence type="ECO:0000256" key="1">
    <source>
        <dbReference type="SAM" id="MobiDB-lite"/>
    </source>
</evidence>
<dbReference type="EMBL" id="LBMM01008882">
    <property type="protein sequence ID" value="KMQ88561.1"/>
    <property type="molecule type" value="Genomic_DNA"/>
</dbReference>
<dbReference type="PaxDb" id="67767-A0A0J7KEG9"/>
<evidence type="ECO:0000313" key="3">
    <source>
        <dbReference type="Proteomes" id="UP000036403"/>
    </source>
</evidence>
<name>A0A0J7KEG9_LASNI</name>
<feature type="region of interest" description="Disordered" evidence="1">
    <location>
        <begin position="48"/>
        <end position="123"/>
    </location>
</feature>
<dbReference type="Proteomes" id="UP000036403">
    <property type="component" value="Unassembled WGS sequence"/>
</dbReference>
<comment type="caution">
    <text evidence="2">The sequence shown here is derived from an EMBL/GenBank/DDBJ whole genome shotgun (WGS) entry which is preliminary data.</text>
</comment>